<dbReference type="PANTHER" id="PTHR43441:SF2">
    <property type="entry name" value="FAMILY ACETYLTRANSFERASE, PUTATIVE (AFU_ORTHOLOGUE AFUA_7G00850)-RELATED"/>
    <property type="match status" value="1"/>
</dbReference>
<reference evidence="1" key="1">
    <citation type="journal article" date="2021" name="IMA Fungus">
        <title>Genomic characterization of three marine fungi, including Emericellopsis atlantica sp. nov. with signatures of a generalist lifestyle and marine biomass degradation.</title>
        <authorList>
            <person name="Hagestad O.C."/>
            <person name="Hou L."/>
            <person name="Andersen J.H."/>
            <person name="Hansen E.H."/>
            <person name="Altermark B."/>
            <person name="Li C."/>
            <person name="Kuhnert E."/>
            <person name="Cox R.J."/>
            <person name="Crous P.W."/>
            <person name="Spatafora J.W."/>
            <person name="Lail K."/>
            <person name="Amirebrahimi M."/>
            <person name="Lipzen A."/>
            <person name="Pangilinan J."/>
            <person name="Andreopoulos W."/>
            <person name="Hayes R.D."/>
            <person name="Ng V."/>
            <person name="Grigoriev I.V."/>
            <person name="Jackson S.A."/>
            <person name="Sutton T.D.S."/>
            <person name="Dobson A.D.W."/>
            <person name="Rama T."/>
        </authorList>
    </citation>
    <scope>NUCLEOTIDE SEQUENCE</scope>
    <source>
        <strain evidence="1">TRa3180A</strain>
    </source>
</reference>
<protein>
    <recommendedName>
        <fullName evidence="3">N-acetyltransferase domain-containing protein</fullName>
    </recommendedName>
</protein>
<evidence type="ECO:0000313" key="1">
    <source>
        <dbReference type="EMBL" id="KAG9240151.1"/>
    </source>
</evidence>
<evidence type="ECO:0008006" key="3">
    <source>
        <dbReference type="Google" id="ProtNLM"/>
    </source>
</evidence>
<dbReference type="Gene3D" id="3.40.630.30">
    <property type="match status" value="1"/>
</dbReference>
<comment type="caution">
    <text evidence="1">The sequence shown here is derived from an EMBL/GenBank/DDBJ whole genome shotgun (WGS) entry which is preliminary data.</text>
</comment>
<evidence type="ECO:0000313" key="2">
    <source>
        <dbReference type="Proteomes" id="UP000887226"/>
    </source>
</evidence>
<dbReference type="InterPro" id="IPR016181">
    <property type="entry name" value="Acyl_CoA_acyltransferase"/>
</dbReference>
<dbReference type="AlphaFoldDB" id="A0A9P8CCE0"/>
<gene>
    <name evidence="1" type="ORF">BJ878DRAFT_468878</name>
</gene>
<proteinExistence type="predicted"/>
<accession>A0A9P8CCE0</accession>
<organism evidence="1 2">
    <name type="scientific">Calycina marina</name>
    <dbReference type="NCBI Taxonomy" id="1763456"/>
    <lineage>
        <taxon>Eukaryota</taxon>
        <taxon>Fungi</taxon>
        <taxon>Dikarya</taxon>
        <taxon>Ascomycota</taxon>
        <taxon>Pezizomycotina</taxon>
        <taxon>Leotiomycetes</taxon>
        <taxon>Helotiales</taxon>
        <taxon>Pezizellaceae</taxon>
        <taxon>Calycina</taxon>
    </lineage>
</organism>
<dbReference type="GO" id="GO:1990189">
    <property type="term" value="F:protein N-terminal-serine acetyltransferase activity"/>
    <property type="evidence" value="ECO:0007669"/>
    <property type="project" value="TreeGrafter"/>
</dbReference>
<name>A0A9P8CCE0_9HELO</name>
<dbReference type="SUPFAM" id="SSF55729">
    <property type="entry name" value="Acyl-CoA N-acyltransferases (Nat)"/>
    <property type="match status" value="1"/>
</dbReference>
<dbReference type="PANTHER" id="PTHR43441">
    <property type="entry name" value="RIBOSOMAL-PROTEIN-SERINE ACETYLTRANSFERASE"/>
    <property type="match status" value="1"/>
</dbReference>
<dbReference type="EMBL" id="MU254564">
    <property type="protein sequence ID" value="KAG9240151.1"/>
    <property type="molecule type" value="Genomic_DNA"/>
</dbReference>
<keyword evidence="2" id="KW-1185">Reference proteome</keyword>
<dbReference type="GO" id="GO:0008999">
    <property type="term" value="F:protein-N-terminal-alanine acetyltransferase activity"/>
    <property type="evidence" value="ECO:0007669"/>
    <property type="project" value="TreeGrafter"/>
</dbReference>
<dbReference type="OrthoDB" id="41238at2759"/>
<dbReference type="InterPro" id="IPR051908">
    <property type="entry name" value="Ribosomal_N-acetyltransferase"/>
</dbReference>
<sequence>MGYRCHQPSRTLELDDVIYSPVLQHTYAATEAHYLLLRHVFEAQTIAYSRVCLTSNTLNIKSRRHVERLGYTYEGTFCKDNVTRWGTSRDSDCSSMLDDEWPLTKRVFLRWLLPTNFGDDGRQVRSLQEVRTLETRCSL</sequence>
<dbReference type="Proteomes" id="UP000887226">
    <property type="component" value="Unassembled WGS sequence"/>
</dbReference>